<keyword evidence="2" id="KW-1185">Reference proteome</keyword>
<evidence type="ECO:0000313" key="1">
    <source>
        <dbReference type="EMBL" id="SCE79530.1"/>
    </source>
</evidence>
<sequence length="40" mass="4512">MDRKTDVKRKPAKVVVRKLERLETTVAIITDPGCRNDVCG</sequence>
<dbReference type="AlphaFoldDB" id="A0A1C4V695"/>
<name>A0A1C4V695_9ACTN</name>
<dbReference type="RefSeq" id="WP_281190395.1">
    <property type="nucleotide sequence ID" value="NZ_CP192025.1"/>
</dbReference>
<proteinExistence type="predicted"/>
<organism evidence="1 2">
    <name type="scientific">Micromonospora matsumotoense</name>
    <dbReference type="NCBI Taxonomy" id="121616"/>
    <lineage>
        <taxon>Bacteria</taxon>
        <taxon>Bacillati</taxon>
        <taxon>Actinomycetota</taxon>
        <taxon>Actinomycetes</taxon>
        <taxon>Micromonosporales</taxon>
        <taxon>Micromonosporaceae</taxon>
        <taxon>Micromonospora</taxon>
    </lineage>
</organism>
<accession>A0A1C4V695</accession>
<dbReference type="Proteomes" id="UP000198797">
    <property type="component" value="Unassembled WGS sequence"/>
</dbReference>
<evidence type="ECO:0000313" key="2">
    <source>
        <dbReference type="Proteomes" id="UP000198797"/>
    </source>
</evidence>
<reference evidence="2" key="1">
    <citation type="submission" date="2016-06" db="EMBL/GenBank/DDBJ databases">
        <authorList>
            <person name="Varghese N."/>
            <person name="Submissions Spin"/>
        </authorList>
    </citation>
    <scope>NUCLEOTIDE SEQUENCE [LARGE SCALE GENOMIC DNA]</scope>
    <source>
        <strain evidence="2">DSM 44100</strain>
    </source>
</reference>
<protein>
    <submittedName>
        <fullName evidence="1">Uncharacterized protein</fullName>
    </submittedName>
</protein>
<dbReference type="STRING" id="121616.GA0070216_102160"/>
<gene>
    <name evidence="1" type="ORF">GA0070216_102160</name>
</gene>
<dbReference type="EMBL" id="FMCU01000002">
    <property type="protein sequence ID" value="SCE79530.1"/>
    <property type="molecule type" value="Genomic_DNA"/>
</dbReference>